<feature type="non-terminal residue" evidence="3">
    <location>
        <position position="765"/>
    </location>
</feature>
<sequence length="765" mass="87373">CELPADNVAPLEVKTDTEPRLRVDGCRVVQPQALLDQMKDVAKHSLHCTGGDMRYTGREVRNGLHCEWLFRCDMCEREMRVKSHLGSNNDLNAQCVWGTLCTGNGFSQAEEFMSMIGVPFMSAPKFRKEEQVLGNVWMESMTKMIHENGKEEVRIAREQGRTMTFCGKTVCWCVVKGDGGWSMRSYGHSYNAKSGVVSFNLHFLETCEVLSISGDVSETGRILFLMVKNVYYSSCEWAKRNKREVRQHICFRNHKGSSSAMEQEGTAEGFHYSIEEHGLLYKKYIGDGDASTMTGIRDPRHALRLSDRVRQPYDEKLLYEGACHSGKYKLRPAAAPGPHVLRARRHHPTRRPPGDRRPRRHCRCRQRRSAGRCLTWRATSDQLRRDLQNLSHHVLGRHTNCEARYCERKDCGEEDLVETAGEVFKAVMELVEGKLLQKDSSLVFNENTNDCERYMGMVAKMTGGKRVDHSLSGSYQRRCTAAAFATDLGPDWVKSPMRKLRGGRTPEATVKRLCVKREKLRSARRLAYAARQEKPGASRFKRKRRSGPDGYYGEAQEDIPEDERRERESVLLAELEEAFGTAEKRTDFETKTRDAFDSDLYRYWHNKLLTSTHFKDVIRRKAHTPCEGHVKSCLYPTSLDHLPAIDFGKKHERRAVELFEREFGKRCRRAGLSVCAEPPYCLATTSDGVVVETMTEDGKEKEVDGDELVEVNKCLPSVQGPLRDANVPCLELVDPEEVASGKKRRRKKGEEETEVEKNSKILRLR</sequence>
<keyword evidence="4" id="KW-1185">Reference proteome</keyword>
<dbReference type="InterPro" id="IPR049012">
    <property type="entry name" value="Mutator_transp_dom"/>
</dbReference>
<reference evidence="3" key="1">
    <citation type="submission" date="2021-07" db="EMBL/GenBank/DDBJ databases">
        <authorList>
            <person name="Catto M.A."/>
            <person name="Jacobson A."/>
            <person name="Kennedy G."/>
            <person name="Labadie P."/>
            <person name="Hunt B.G."/>
            <person name="Srinivasan R."/>
        </authorList>
    </citation>
    <scope>NUCLEOTIDE SEQUENCE</scope>
    <source>
        <strain evidence="3">PL_HMW_Pooled</strain>
        <tissue evidence="3">Head</tissue>
    </source>
</reference>
<feature type="domain" description="Mutator-like transposase" evidence="2">
    <location>
        <begin position="25"/>
        <end position="298"/>
    </location>
</feature>
<reference evidence="3" key="2">
    <citation type="journal article" date="2023" name="BMC Genomics">
        <title>Pest status, molecular evolution, and epigenetic factors derived from the genome assembly of Frankliniella fusca, a thysanopteran phytovirus vector.</title>
        <authorList>
            <person name="Catto M.A."/>
            <person name="Labadie P.E."/>
            <person name="Jacobson A.L."/>
            <person name="Kennedy G.G."/>
            <person name="Srinivasan R."/>
            <person name="Hunt B.G."/>
        </authorList>
    </citation>
    <scope>NUCLEOTIDE SEQUENCE</scope>
    <source>
        <strain evidence="3">PL_HMW_Pooled</strain>
    </source>
</reference>
<proteinExistence type="predicted"/>
<comment type="caution">
    <text evidence="3">The sequence shown here is derived from an EMBL/GenBank/DDBJ whole genome shotgun (WGS) entry which is preliminary data.</text>
</comment>
<dbReference type="EMBL" id="JAHWGI010001324">
    <property type="protein sequence ID" value="KAK3928233.1"/>
    <property type="molecule type" value="Genomic_DNA"/>
</dbReference>
<protein>
    <submittedName>
        <fullName evidence="3">Titin-like protein</fullName>
    </submittedName>
</protein>
<organism evidence="3 4">
    <name type="scientific">Frankliniella fusca</name>
    <dbReference type="NCBI Taxonomy" id="407009"/>
    <lineage>
        <taxon>Eukaryota</taxon>
        <taxon>Metazoa</taxon>
        <taxon>Ecdysozoa</taxon>
        <taxon>Arthropoda</taxon>
        <taxon>Hexapoda</taxon>
        <taxon>Insecta</taxon>
        <taxon>Pterygota</taxon>
        <taxon>Neoptera</taxon>
        <taxon>Paraneoptera</taxon>
        <taxon>Thysanoptera</taxon>
        <taxon>Terebrantia</taxon>
        <taxon>Thripoidea</taxon>
        <taxon>Thripidae</taxon>
        <taxon>Frankliniella</taxon>
    </lineage>
</organism>
<dbReference type="AlphaFoldDB" id="A0AAE1LQE7"/>
<feature type="region of interest" description="Disordered" evidence="1">
    <location>
        <begin position="738"/>
        <end position="765"/>
    </location>
</feature>
<name>A0AAE1LQE7_9NEOP</name>
<dbReference type="Proteomes" id="UP001219518">
    <property type="component" value="Unassembled WGS sequence"/>
</dbReference>
<evidence type="ECO:0000259" key="2">
    <source>
        <dbReference type="Pfam" id="PF20700"/>
    </source>
</evidence>
<evidence type="ECO:0000256" key="1">
    <source>
        <dbReference type="SAM" id="MobiDB-lite"/>
    </source>
</evidence>
<dbReference type="Gene3D" id="3.90.320.10">
    <property type="match status" value="1"/>
</dbReference>
<accession>A0AAE1LQE7</accession>
<dbReference type="InterPro" id="IPR011604">
    <property type="entry name" value="PDDEXK-like_dom_sf"/>
</dbReference>
<feature type="region of interest" description="Disordered" evidence="1">
    <location>
        <begin position="531"/>
        <end position="564"/>
    </location>
</feature>
<evidence type="ECO:0000313" key="3">
    <source>
        <dbReference type="EMBL" id="KAK3928233.1"/>
    </source>
</evidence>
<evidence type="ECO:0000313" key="4">
    <source>
        <dbReference type="Proteomes" id="UP001219518"/>
    </source>
</evidence>
<gene>
    <name evidence="3" type="ORF">KUF71_000503</name>
</gene>
<dbReference type="Pfam" id="PF20700">
    <property type="entry name" value="Mutator"/>
    <property type="match status" value="1"/>
</dbReference>